<dbReference type="FunFam" id="1.20.81.30:FF:000001">
    <property type="entry name" value="Type II secretion system protein F"/>
    <property type="match status" value="2"/>
</dbReference>
<evidence type="ECO:0000256" key="3">
    <source>
        <dbReference type="ARBA" id="ARBA00022475"/>
    </source>
</evidence>
<reference evidence="10" key="1">
    <citation type="journal article" date="2021" name="Microb. Physiol.">
        <title>Proteogenomic Insights into the Physiology of Marine, Sulfate-Reducing, Filamentous Desulfonema limicola and Desulfonema magnum.</title>
        <authorList>
            <person name="Schnaars V."/>
            <person name="Wohlbrand L."/>
            <person name="Scheve S."/>
            <person name="Hinrichs C."/>
            <person name="Reinhardt R."/>
            <person name="Rabus R."/>
        </authorList>
    </citation>
    <scope>NUCLEOTIDE SEQUENCE</scope>
    <source>
        <strain evidence="10">5ac10</strain>
    </source>
</reference>
<organism evidence="10 11">
    <name type="scientific">Desulfonema limicola</name>
    <dbReference type="NCBI Taxonomy" id="45656"/>
    <lineage>
        <taxon>Bacteria</taxon>
        <taxon>Pseudomonadati</taxon>
        <taxon>Thermodesulfobacteriota</taxon>
        <taxon>Desulfobacteria</taxon>
        <taxon>Desulfobacterales</taxon>
        <taxon>Desulfococcaceae</taxon>
        <taxon>Desulfonema</taxon>
    </lineage>
</organism>
<dbReference type="AlphaFoldDB" id="A0A975B7A6"/>
<keyword evidence="3" id="KW-1003">Cell membrane</keyword>
<feature type="domain" description="Type II secretion system protein GspF" evidence="9">
    <location>
        <begin position="278"/>
        <end position="399"/>
    </location>
</feature>
<evidence type="ECO:0000256" key="5">
    <source>
        <dbReference type="ARBA" id="ARBA00022692"/>
    </source>
</evidence>
<dbReference type="RefSeq" id="WP_207691823.1">
    <property type="nucleotide sequence ID" value="NZ_CP061799.1"/>
</dbReference>
<dbReference type="KEGG" id="dli:dnl_24420"/>
<evidence type="ECO:0000256" key="2">
    <source>
        <dbReference type="ARBA" id="ARBA00005745"/>
    </source>
</evidence>
<evidence type="ECO:0000313" key="10">
    <source>
        <dbReference type="EMBL" id="QTA80151.1"/>
    </source>
</evidence>
<accession>A0A975B7A6</accession>
<sequence length="409" mass="45437">MTVYSYKAADTSGRIIKGTLDAESETRAAGRIQEMGYIPIRIHQTDRGKINGDTDLLRTVRSFFIRISTKDVMLFTQDLSALLGAGLPIDRSLGILIDTIENHKFKDIIKDVLKAVQSGTYLSDAISRHPEAFSKFYTNMVKAGEAGGVLEAVLDRLGIFLETSQELKDYIKSALVYPIFLVCVGGISIIILMLFVIPKFSIIFADMGQTIPLSTQILIGLSKGLKTWWWLIILLFLSIYSAYQQYVKTPSGRNRADQLKLKLPLIGELIKKIETARFARTLGTLIKSGVPILQAINLVKDIISNTVIAKAMGKIYDRVKEGDRLSKPVEQAGIFPSLAVQMIIVGEESGRLDEMLLRVADNYEKIIRNMVKRLISLLEPAMILGMGLIVGFVVISMLMAIFSVNDIPF</sequence>
<evidence type="ECO:0000256" key="4">
    <source>
        <dbReference type="ARBA" id="ARBA00022519"/>
    </source>
</evidence>
<dbReference type="GO" id="GO:0005886">
    <property type="term" value="C:plasma membrane"/>
    <property type="evidence" value="ECO:0007669"/>
    <property type="project" value="UniProtKB-SubCell"/>
</dbReference>
<feature type="domain" description="Type II secretion system protein GspF" evidence="9">
    <location>
        <begin position="75"/>
        <end position="198"/>
    </location>
</feature>
<evidence type="ECO:0000259" key="9">
    <source>
        <dbReference type="Pfam" id="PF00482"/>
    </source>
</evidence>
<protein>
    <submittedName>
        <fullName evidence="10">General secretion pathway protein F</fullName>
    </submittedName>
</protein>
<evidence type="ECO:0000313" key="11">
    <source>
        <dbReference type="Proteomes" id="UP000663720"/>
    </source>
</evidence>
<dbReference type="Proteomes" id="UP000663720">
    <property type="component" value="Chromosome"/>
</dbReference>
<dbReference type="PANTHER" id="PTHR30012">
    <property type="entry name" value="GENERAL SECRETION PATHWAY PROTEIN"/>
    <property type="match status" value="1"/>
</dbReference>
<dbReference type="PRINTS" id="PR00812">
    <property type="entry name" value="BCTERIALGSPF"/>
</dbReference>
<dbReference type="InterPro" id="IPR042094">
    <property type="entry name" value="T2SS_GspF_sf"/>
</dbReference>
<feature type="transmembrane region" description="Helical" evidence="8">
    <location>
        <begin position="227"/>
        <end position="243"/>
    </location>
</feature>
<keyword evidence="6 8" id="KW-1133">Transmembrane helix</keyword>
<dbReference type="InterPro" id="IPR003004">
    <property type="entry name" value="GspF/PilC"/>
</dbReference>
<comment type="similarity">
    <text evidence="2">Belongs to the GSP F family.</text>
</comment>
<keyword evidence="7 8" id="KW-0472">Membrane</keyword>
<evidence type="ECO:0000256" key="8">
    <source>
        <dbReference type="SAM" id="Phobius"/>
    </source>
</evidence>
<dbReference type="NCBIfam" id="TIGR02120">
    <property type="entry name" value="GspF"/>
    <property type="match status" value="1"/>
</dbReference>
<keyword evidence="4" id="KW-0997">Cell inner membrane</keyword>
<dbReference type="GO" id="GO:0015627">
    <property type="term" value="C:type II protein secretion system complex"/>
    <property type="evidence" value="ECO:0007669"/>
    <property type="project" value="InterPro"/>
</dbReference>
<proteinExistence type="inferred from homology"/>
<dbReference type="InterPro" id="IPR018076">
    <property type="entry name" value="T2SS_GspF_dom"/>
</dbReference>
<dbReference type="Pfam" id="PF00482">
    <property type="entry name" value="T2SSF"/>
    <property type="match status" value="2"/>
</dbReference>
<keyword evidence="5 8" id="KW-0812">Transmembrane</keyword>
<dbReference type="EMBL" id="CP061799">
    <property type="protein sequence ID" value="QTA80151.1"/>
    <property type="molecule type" value="Genomic_DNA"/>
</dbReference>
<dbReference type="PANTHER" id="PTHR30012:SF0">
    <property type="entry name" value="TYPE II SECRETION SYSTEM PROTEIN F-RELATED"/>
    <property type="match status" value="1"/>
</dbReference>
<evidence type="ECO:0000256" key="1">
    <source>
        <dbReference type="ARBA" id="ARBA00004429"/>
    </source>
</evidence>
<dbReference type="Gene3D" id="1.20.81.30">
    <property type="entry name" value="Type II secretion system (T2SS), domain F"/>
    <property type="match status" value="2"/>
</dbReference>
<feature type="transmembrane region" description="Helical" evidence="8">
    <location>
        <begin position="174"/>
        <end position="197"/>
    </location>
</feature>
<feature type="transmembrane region" description="Helical" evidence="8">
    <location>
        <begin position="377"/>
        <end position="402"/>
    </location>
</feature>
<dbReference type="GO" id="GO:0015628">
    <property type="term" value="P:protein secretion by the type II secretion system"/>
    <property type="evidence" value="ECO:0007669"/>
    <property type="project" value="InterPro"/>
</dbReference>
<gene>
    <name evidence="10" type="primary">gspF2</name>
    <name evidence="10" type="ORF">dnl_24420</name>
</gene>
<evidence type="ECO:0000256" key="7">
    <source>
        <dbReference type="ARBA" id="ARBA00023136"/>
    </source>
</evidence>
<comment type="subcellular location">
    <subcellularLocation>
        <location evidence="1">Cell inner membrane</location>
        <topology evidence="1">Multi-pass membrane protein</topology>
    </subcellularLocation>
</comment>
<dbReference type="InterPro" id="IPR011850">
    <property type="entry name" value="T2SS_GspF"/>
</dbReference>
<name>A0A975B7A6_9BACT</name>
<keyword evidence="11" id="KW-1185">Reference proteome</keyword>
<evidence type="ECO:0000256" key="6">
    <source>
        <dbReference type="ARBA" id="ARBA00022989"/>
    </source>
</evidence>